<accession>A0A8T0JBX5</accession>
<name>A0A8T0JBX5_CERPU</name>
<evidence type="ECO:0000313" key="2">
    <source>
        <dbReference type="Proteomes" id="UP000822688"/>
    </source>
</evidence>
<organism evidence="1 2">
    <name type="scientific">Ceratodon purpureus</name>
    <name type="common">Fire moss</name>
    <name type="synonym">Dicranum purpureum</name>
    <dbReference type="NCBI Taxonomy" id="3225"/>
    <lineage>
        <taxon>Eukaryota</taxon>
        <taxon>Viridiplantae</taxon>
        <taxon>Streptophyta</taxon>
        <taxon>Embryophyta</taxon>
        <taxon>Bryophyta</taxon>
        <taxon>Bryophytina</taxon>
        <taxon>Bryopsida</taxon>
        <taxon>Dicranidae</taxon>
        <taxon>Pseudoditrichales</taxon>
        <taxon>Ditrichaceae</taxon>
        <taxon>Ceratodon</taxon>
    </lineage>
</organism>
<dbReference type="AlphaFoldDB" id="A0A8T0JBX5"/>
<evidence type="ECO:0000313" key="1">
    <source>
        <dbReference type="EMBL" id="KAG0593307.1"/>
    </source>
</evidence>
<sequence>MQDKNAKPGIHTRPYPSILVKSPIDNLMAPIPCFALVQHPSPLSQPCLSFQNVGNSQRRPTLPVRIALPAIVQEQHHCMRGNLVLPQFSHNSSLSVRAPHHSQIKNAAIHP</sequence>
<comment type="caution">
    <text evidence="1">The sequence shown here is derived from an EMBL/GenBank/DDBJ whole genome shotgun (WGS) entry which is preliminary data.</text>
</comment>
<keyword evidence="2" id="KW-1185">Reference proteome</keyword>
<dbReference type="EMBL" id="CM026421">
    <property type="protein sequence ID" value="KAG0593307.1"/>
    <property type="molecule type" value="Genomic_DNA"/>
</dbReference>
<gene>
    <name evidence="1" type="ORF">KC19_1G320100</name>
</gene>
<reference evidence="1" key="1">
    <citation type="submission" date="2020-06" db="EMBL/GenBank/DDBJ databases">
        <title>WGS assembly of Ceratodon purpureus strain R40.</title>
        <authorList>
            <person name="Carey S.B."/>
            <person name="Jenkins J."/>
            <person name="Shu S."/>
            <person name="Lovell J.T."/>
            <person name="Sreedasyam A."/>
            <person name="Maumus F."/>
            <person name="Tiley G.P."/>
            <person name="Fernandez-Pozo N."/>
            <person name="Barry K."/>
            <person name="Chen C."/>
            <person name="Wang M."/>
            <person name="Lipzen A."/>
            <person name="Daum C."/>
            <person name="Saski C.A."/>
            <person name="Payton A.C."/>
            <person name="Mcbreen J.C."/>
            <person name="Conrad R.E."/>
            <person name="Kollar L.M."/>
            <person name="Olsson S."/>
            <person name="Huttunen S."/>
            <person name="Landis J.B."/>
            <person name="Wickett N.J."/>
            <person name="Johnson M.G."/>
            <person name="Rensing S.A."/>
            <person name="Grimwood J."/>
            <person name="Schmutz J."/>
            <person name="Mcdaniel S.F."/>
        </authorList>
    </citation>
    <scope>NUCLEOTIDE SEQUENCE</scope>
    <source>
        <strain evidence="1">R40</strain>
    </source>
</reference>
<protein>
    <submittedName>
        <fullName evidence="1">Uncharacterized protein</fullName>
    </submittedName>
</protein>
<proteinExistence type="predicted"/>
<dbReference type="Proteomes" id="UP000822688">
    <property type="component" value="Chromosome 1"/>
</dbReference>